<dbReference type="Gene3D" id="3.10.310.10">
    <property type="entry name" value="Diaminopimelate Epimerase, Chain A, domain 1"/>
    <property type="match status" value="2"/>
</dbReference>
<dbReference type="OrthoDB" id="9813391at2"/>
<dbReference type="KEGG" id="taz:TREAZ_1278"/>
<evidence type="ECO:0000313" key="1">
    <source>
        <dbReference type="EMBL" id="AEF80598.1"/>
    </source>
</evidence>
<name>F5YG26_LEAAZ</name>
<proteinExistence type="predicted"/>
<dbReference type="EMBL" id="CP001841">
    <property type="protein sequence ID" value="AEF80598.1"/>
    <property type="molecule type" value="Genomic_DNA"/>
</dbReference>
<keyword evidence="2" id="KW-1185">Reference proteome</keyword>
<dbReference type="eggNOG" id="COG0253">
    <property type="taxonomic scope" value="Bacteria"/>
</dbReference>
<dbReference type="STRING" id="545695.TREAZ_1278"/>
<dbReference type="Pfam" id="PF26317">
    <property type="entry name" value="CntK_N"/>
    <property type="match status" value="1"/>
</dbReference>
<organism evidence="1 2">
    <name type="scientific">Leadbettera azotonutricia (strain ATCC BAA-888 / DSM 13862 / ZAS-9)</name>
    <name type="common">Treponema azotonutricium</name>
    <dbReference type="NCBI Taxonomy" id="545695"/>
    <lineage>
        <taxon>Bacteria</taxon>
        <taxon>Pseudomonadati</taxon>
        <taxon>Spirochaetota</taxon>
        <taxon>Spirochaetia</taxon>
        <taxon>Spirochaetales</taxon>
        <taxon>Breznakiellaceae</taxon>
        <taxon>Leadbettera</taxon>
    </lineage>
</organism>
<evidence type="ECO:0008006" key="3">
    <source>
        <dbReference type="Google" id="ProtNLM"/>
    </source>
</evidence>
<reference evidence="2" key="1">
    <citation type="submission" date="2009-12" db="EMBL/GenBank/DDBJ databases">
        <title>Complete sequence of Treponema azotonutricium strain ZAS-9.</title>
        <authorList>
            <person name="Tetu S.G."/>
            <person name="Matson E."/>
            <person name="Ren Q."/>
            <person name="Seshadri R."/>
            <person name="Elbourne L."/>
            <person name="Hassan K.A."/>
            <person name="Durkin A."/>
            <person name="Radune D."/>
            <person name="Mohamoud Y."/>
            <person name="Shay R."/>
            <person name="Jin S."/>
            <person name="Zhang X."/>
            <person name="Lucey K."/>
            <person name="Ballor N.R."/>
            <person name="Ottesen E."/>
            <person name="Rosenthal R."/>
            <person name="Allen A."/>
            <person name="Leadbetter J.R."/>
            <person name="Paulsen I.T."/>
        </authorList>
    </citation>
    <scope>NUCLEOTIDE SEQUENCE [LARGE SCALE GENOMIC DNA]</scope>
    <source>
        <strain evidence="2">ATCC BAA-888 / DSM 13862 / ZAS-9</strain>
    </source>
</reference>
<accession>F5YG26</accession>
<reference evidence="1 2" key="2">
    <citation type="journal article" date="2011" name="ISME J.">
        <title>RNA-seq reveals cooperative metabolic interactions between two termite-gut spirochete species in co-culture.</title>
        <authorList>
            <person name="Rosenthal A.Z."/>
            <person name="Matson E.G."/>
            <person name="Eldar A."/>
            <person name="Leadbetter J.R."/>
        </authorList>
    </citation>
    <scope>NUCLEOTIDE SEQUENCE [LARGE SCALE GENOMIC DNA]</scope>
    <source>
        <strain evidence="2">ATCC BAA-888 / DSM 13862 / ZAS-9</strain>
    </source>
</reference>
<dbReference type="HOGENOM" id="CLU_087271_0_0_12"/>
<dbReference type="AlphaFoldDB" id="F5YG26"/>
<evidence type="ECO:0000313" key="2">
    <source>
        <dbReference type="Proteomes" id="UP000009222"/>
    </source>
</evidence>
<dbReference type="Proteomes" id="UP000009222">
    <property type="component" value="Chromosome"/>
</dbReference>
<gene>
    <name evidence="1" type="ordered locus">TREAZ_1278</name>
</gene>
<dbReference type="SUPFAM" id="SSF54506">
    <property type="entry name" value="Diaminopimelate epimerase-like"/>
    <property type="match status" value="1"/>
</dbReference>
<sequence length="266" mass="28733">MECQIVIADPAKNITVFVLDKIEDKRRRAEVSKAILSDPNLHAEQVGFVIPPNRLEMMGGEFCGNAARSFGLFAAHESGLRGKASIPIEISGHQGSLMVQVDMDEGKAEVEIPRPSSFETIECQGRLLPVVVFEGITHVIASDLKASEELFWSIKTLIGNTCPSACSALGVLFYNTSQQYITPAVYVEATDSLVFESSCGSGSAALGAWLSRGIRDGDLCCPIKQPGGIIEVKTSKREAKIQSLSIGGKVSLSERMHINLNEFSPF</sequence>
<protein>
    <recommendedName>
        <fullName evidence="3">Diaminopimelate epimerase</fullName>
    </recommendedName>
</protein>
<dbReference type="InterPro" id="IPR058944">
    <property type="entry name" value="CntK-like"/>
</dbReference>
<dbReference type="InParanoid" id="F5YG26"/>
<dbReference type="RefSeq" id="WP_015710719.1">
    <property type="nucleotide sequence ID" value="NC_015577.1"/>
</dbReference>